<evidence type="ECO:0000256" key="3">
    <source>
        <dbReference type="ARBA" id="ARBA00023015"/>
    </source>
</evidence>
<dbReference type="GO" id="GO:0009723">
    <property type="term" value="P:response to ethylene"/>
    <property type="evidence" value="ECO:0007669"/>
    <property type="project" value="TreeGrafter"/>
</dbReference>
<dbReference type="GO" id="GO:0003700">
    <property type="term" value="F:DNA-binding transcription factor activity"/>
    <property type="evidence" value="ECO:0007669"/>
    <property type="project" value="UniProtKB-UniRule"/>
</dbReference>
<dbReference type="EMBL" id="JARYMX010000001">
    <property type="protein sequence ID" value="KAJ9564559.1"/>
    <property type="molecule type" value="Genomic_DNA"/>
</dbReference>
<keyword evidence="6 7" id="KW-0539">Nucleus</keyword>
<dbReference type="PANTHER" id="PTHR31421">
    <property type="entry name" value="PROTEIN BASIC PENTACYSTEINE3"/>
    <property type="match status" value="1"/>
</dbReference>
<evidence type="ECO:0000256" key="7">
    <source>
        <dbReference type="RuleBase" id="RU367160"/>
    </source>
</evidence>
<feature type="coiled-coil region" evidence="8">
    <location>
        <begin position="27"/>
        <end position="54"/>
    </location>
</feature>
<evidence type="ECO:0000256" key="1">
    <source>
        <dbReference type="ARBA" id="ARBA00004123"/>
    </source>
</evidence>
<proteinExistence type="inferred from homology"/>
<evidence type="ECO:0000313" key="11">
    <source>
        <dbReference type="Proteomes" id="UP001172457"/>
    </source>
</evidence>
<dbReference type="PANTHER" id="PTHR31421:SF8">
    <property type="entry name" value="GAGA-BINDING TRANSCRIPTIONAL ACTIVATOR"/>
    <property type="match status" value="1"/>
</dbReference>
<feature type="region of interest" description="Disordered" evidence="9">
    <location>
        <begin position="110"/>
        <end position="153"/>
    </location>
</feature>
<dbReference type="Proteomes" id="UP001172457">
    <property type="component" value="Chromosome 1"/>
</dbReference>
<comment type="similarity">
    <text evidence="2 7">Belongs to the BBR/BPC family.</text>
</comment>
<evidence type="ECO:0000256" key="4">
    <source>
        <dbReference type="ARBA" id="ARBA00023125"/>
    </source>
</evidence>
<keyword evidence="5 7" id="KW-0804">Transcription</keyword>
<keyword evidence="8" id="KW-0175">Coiled coil</keyword>
<gene>
    <name evidence="10" type="ORF">OSB04_000525</name>
</gene>
<dbReference type="Pfam" id="PF06217">
    <property type="entry name" value="GAGA_bind"/>
    <property type="match status" value="1"/>
</dbReference>
<reference evidence="10" key="1">
    <citation type="submission" date="2023-03" db="EMBL/GenBank/DDBJ databases">
        <title>Chromosome-scale reference genome and RAD-based genetic map of yellow starthistle (Centaurea solstitialis) reveal putative structural variation and QTLs associated with invader traits.</title>
        <authorList>
            <person name="Reatini B."/>
            <person name="Cang F.A."/>
            <person name="Jiang Q."/>
            <person name="Mckibben M.T.W."/>
            <person name="Barker M.S."/>
            <person name="Rieseberg L.H."/>
            <person name="Dlugosch K.M."/>
        </authorList>
    </citation>
    <scope>NUCLEOTIDE SEQUENCE</scope>
    <source>
        <strain evidence="10">CAN-66</strain>
        <tissue evidence="10">Leaf</tissue>
    </source>
</reference>
<protein>
    <recommendedName>
        <fullName evidence="7">GAGA-binding transcriptional activator</fullName>
    </recommendedName>
</protein>
<comment type="function">
    <text evidence="7">Transcriptional regulator that specifically binds to GA-rich elements (GAGA-repeats) present in regulatory sequences of genes involved in developmental processes.</text>
</comment>
<sequence length="284" mass="32269">MDHNHLTIKTFMAIMAERDAAIQERNLALDERKRAFAERDMAMLQRDAALAERNSAMQERDEAIATLRFRGNFMNENIMPTSELPENIPLRGPKRGFSDREMQHMFEMPEDSCSQRESLMDPDTYQLPPEEDVKPRNVTRKAKSPRPGKKRGDTVKIKVELSGNENTDDAQLEAWKDQLGLNQVNFDETSMPVPVCSCTGVPQPCYRWGNGGWQSACCTTTMSMYPLPQVSNKRYSRVGGRKMSGGAFTKLLTRLASEGYDLSTPLDLKEHWAKHGTNRYSTVK</sequence>
<evidence type="ECO:0000256" key="2">
    <source>
        <dbReference type="ARBA" id="ARBA00007911"/>
    </source>
</evidence>
<evidence type="ECO:0000256" key="9">
    <source>
        <dbReference type="SAM" id="MobiDB-lite"/>
    </source>
</evidence>
<dbReference type="AlphaFoldDB" id="A0AA38WTW7"/>
<comment type="caution">
    <text evidence="10">The sequence shown here is derived from an EMBL/GenBank/DDBJ whole genome shotgun (WGS) entry which is preliminary data.</text>
</comment>
<evidence type="ECO:0000256" key="8">
    <source>
        <dbReference type="SAM" id="Coils"/>
    </source>
</evidence>
<evidence type="ECO:0000256" key="6">
    <source>
        <dbReference type="ARBA" id="ARBA00023242"/>
    </source>
</evidence>
<dbReference type="GO" id="GO:0043565">
    <property type="term" value="F:sequence-specific DNA binding"/>
    <property type="evidence" value="ECO:0007669"/>
    <property type="project" value="TreeGrafter"/>
</dbReference>
<organism evidence="10 11">
    <name type="scientific">Centaurea solstitialis</name>
    <name type="common">yellow star-thistle</name>
    <dbReference type="NCBI Taxonomy" id="347529"/>
    <lineage>
        <taxon>Eukaryota</taxon>
        <taxon>Viridiplantae</taxon>
        <taxon>Streptophyta</taxon>
        <taxon>Embryophyta</taxon>
        <taxon>Tracheophyta</taxon>
        <taxon>Spermatophyta</taxon>
        <taxon>Magnoliopsida</taxon>
        <taxon>eudicotyledons</taxon>
        <taxon>Gunneridae</taxon>
        <taxon>Pentapetalae</taxon>
        <taxon>asterids</taxon>
        <taxon>campanulids</taxon>
        <taxon>Asterales</taxon>
        <taxon>Asteraceae</taxon>
        <taxon>Carduoideae</taxon>
        <taxon>Cardueae</taxon>
        <taxon>Centaureinae</taxon>
        <taxon>Centaurea</taxon>
    </lineage>
</organism>
<dbReference type="SMART" id="SM01226">
    <property type="entry name" value="GAGA_bind"/>
    <property type="match status" value="1"/>
</dbReference>
<evidence type="ECO:0000256" key="5">
    <source>
        <dbReference type="ARBA" id="ARBA00023163"/>
    </source>
</evidence>
<evidence type="ECO:0000313" key="10">
    <source>
        <dbReference type="EMBL" id="KAJ9564559.1"/>
    </source>
</evidence>
<keyword evidence="3 7" id="KW-0805">Transcription regulation</keyword>
<name>A0AA38WTW7_9ASTR</name>
<feature type="compositionally biased region" description="Basic residues" evidence="9">
    <location>
        <begin position="137"/>
        <end position="149"/>
    </location>
</feature>
<keyword evidence="4 7" id="KW-0238">DNA-binding</keyword>
<dbReference type="InterPro" id="IPR010409">
    <property type="entry name" value="GAGA-bd_tscrpt_act"/>
</dbReference>
<keyword evidence="11" id="KW-1185">Reference proteome</keyword>
<comment type="subcellular location">
    <subcellularLocation>
        <location evidence="1 7">Nucleus</location>
    </subcellularLocation>
</comment>
<dbReference type="GO" id="GO:0005634">
    <property type="term" value="C:nucleus"/>
    <property type="evidence" value="ECO:0007669"/>
    <property type="project" value="UniProtKB-SubCell"/>
</dbReference>
<accession>A0AA38WTW7</accession>